<feature type="transmembrane region" description="Helical" evidence="12">
    <location>
        <begin position="98"/>
        <end position="119"/>
    </location>
</feature>
<feature type="compositionally biased region" description="Basic and acidic residues" evidence="11">
    <location>
        <begin position="588"/>
        <end position="604"/>
    </location>
</feature>
<dbReference type="GO" id="GO:1990573">
    <property type="term" value="P:potassium ion import across plasma membrane"/>
    <property type="evidence" value="ECO:0007669"/>
    <property type="project" value="TreeGrafter"/>
</dbReference>
<dbReference type="Proteomes" id="UP000011922">
    <property type="component" value="Unassembled WGS sequence"/>
</dbReference>
<dbReference type="Pfam" id="PF00122">
    <property type="entry name" value="E1-E2_ATPase"/>
    <property type="match status" value="1"/>
</dbReference>
<dbReference type="SFLD" id="SFLDF00027">
    <property type="entry name" value="p-type_atpase"/>
    <property type="match status" value="1"/>
</dbReference>
<dbReference type="OrthoDB" id="9763278at2"/>
<dbReference type="SFLD" id="SFLDS00003">
    <property type="entry name" value="Haloacid_Dehalogenase"/>
    <property type="match status" value="1"/>
</dbReference>
<dbReference type="InterPro" id="IPR023214">
    <property type="entry name" value="HAD_sf"/>
</dbReference>
<dbReference type="EMBL" id="AOSV01000002">
    <property type="protein sequence ID" value="EMG39070.1"/>
    <property type="molecule type" value="Genomic_DNA"/>
</dbReference>
<feature type="transmembrane region" description="Helical" evidence="12">
    <location>
        <begin position="876"/>
        <end position="898"/>
    </location>
</feature>
<evidence type="ECO:0000256" key="4">
    <source>
        <dbReference type="ARBA" id="ARBA00022692"/>
    </source>
</evidence>
<dbReference type="GO" id="GO:0005391">
    <property type="term" value="F:P-type sodium:potassium-exchanging transporter activity"/>
    <property type="evidence" value="ECO:0007669"/>
    <property type="project" value="TreeGrafter"/>
</dbReference>
<dbReference type="FunFam" id="2.70.150.10:FF:000160">
    <property type="entry name" value="Sarcoplasmic/endoplasmic reticulum calcium ATPase 1"/>
    <property type="match status" value="1"/>
</dbReference>
<dbReference type="InterPro" id="IPR050510">
    <property type="entry name" value="Cation_transp_ATPase_P-type"/>
</dbReference>
<evidence type="ECO:0000256" key="11">
    <source>
        <dbReference type="SAM" id="MobiDB-lite"/>
    </source>
</evidence>
<keyword evidence="8" id="KW-1278">Translocase</keyword>
<dbReference type="GO" id="GO:0005524">
    <property type="term" value="F:ATP binding"/>
    <property type="evidence" value="ECO:0007669"/>
    <property type="project" value="UniProtKB-KW"/>
</dbReference>
<dbReference type="Gene3D" id="3.40.1110.10">
    <property type="entry name" value="Calcium-transporting ATPase, cytoplasmic domain N"/>
    <property type="match status" value="1"/>
</dbReference>
<dbReference type="PRINTS" id="PR00120">
    <property type="entry name" value="HATPASE"/>
</dbReference>
<dbReference type="AlphaFoldDB" id="M5PYI6"/>
<evidence type="ECO:0000256" key="3">
    <source>
        <dbReference type="ARBA" id="ARBA00022553"/>
    </source>
</evidence>
<comment type="caution">
    <text evidence="14">The sequence shown here is derived from an EMBL/GenBank/DDBJ whole genome shotgun (WGS) entry which is preliminary data.</text>
</comment>
<accession>M5PYI6</accession>
<keyword evidence="10 12" id="KW-0472">Membrane</keyword>
<dbReference type="PROSITE" id="PS00154">
    <property type="entry name" value="ATPASE_E1_E2"/>
    <property type="match status" value="1"/>
</dbReference>
<evidence type="ECO:0000313" key="14">
    <source>
        <dbReference type="EMBL" id="EMG39070.1"/>
    </source>
</evidence>
<reference evidence="14 15" key="1">
    <citation type="journal article" date="2013" name="Genome Announc.">
        <title>Draft Genome Sequence for Desulfovibrio africanus Strain PCS.</title>
        <authorList>
            <person name="Brown S.D."/>
            <person name="Utturkar S.M."/>
            <person name="Arkin A.P."/>
            <person name="Deutschbauer A.M."/>
            <person name="Elias D.A."/>
            <person name="Hazen T.C."/>
            <person name="Chakraborty R."/>
        </authorList>
    </citation>
    <scope>NUCLEOTIDE SEQUENCE [LARGE SCALE GENOMIC DNA]</scope>
    <source>
        <strain evidence="14 15">PCS</strain>
    </source>
</reference>
<dbReference type="Pfam" id="PF00690">
    <property type="entry name" value="Cation_ATPase_N"/>
    <property type="match status" value="1"/>
</dbReference>
<keyword evidence="9 12" id="KW-1133">Transmembrane helix</keyword>
<dbReference type="Gene3D" id="3.40.50.1000">
    <property type="entry name" value="HAD superfamily/HAD-like"/>
    <property type="match status" value="1"/>
</dbReference>
<feature type="transmembrane region" description="Helical" evidence="12">
    <location>
        <begin position="262"/>
        <end position="279"/>
    </location>
</feature>
<feature type="region of interest" description="Disordered" evidence="11">
    <location>
        <begin position="584"/>
        <end position="604"/>
    </location>
</feature>
<dbReference type="SUPFAM" id="SSF81660">
    <property type="entry name" value="Metal cation-transporting ATPase, ATP-binding domain N"/>
    <property type="match status" value="1"/>
</dbReference>
<evidence type="ECO:0000256" key="12">
    <source>
        <dbReference type="SAM" id="Phobius"/>
    </source>
</evidence>
<dbReference type="GO" id="GO:0016887">
    <property type="term" value="F:ATP hydrolysis activity"/>
    <property type="evidence" value="ECO:0007669"/>
    <property type="project" value="InterPro"/>
</dbReference>
<dbReference type="GO" id="GO:0036376">
    <property type="term" value="P:sodium ion export across plasma membrane"/>
    <property type="evidence" value="ECO:0007669"/>
    <property type="project" value="TreeGrafter"/>
</dbReference>
<dbReference type="GO" id="GO:0005886">
    <property type="term" value="C:plasma membrane"/>
    <property type="evidence" value="ECO:0007669"/>
    <property type="project" value="TreeGrafter"/>
</dbReference>
<dbReference type="GO" id="GO:0006883">
    <property type="term" value="P:intracellular sodium ion homeostasis"/>
    <property type="evidence" value="ECO:0007669"/>
    <property type="project" value="TreeGrafter"/>
</dbReference>
<dbReference type="SUPFAM" id="SSF56784">
    <property type="entry name" value="HAD-like"/>
    <property type="match status" value="1"/>
</dbReference>
<dbReference type="PANTHER" id="PTHR43294">
    <property type="entry name" value="SODIUM/POTASSIUM-TRANSPORTING ATPASE SUBUNIT ALPHA"/>
    <property type="match status" value="1"/>
</dbReference>
<dbReference type="Pfam" id="PF00689">
    <property type="entry name" value="Cation_ATPase_C"/>
    <property type="match status" value="1"/>
</dbReference>
<evidence type="ECO:0000256" key="8">
    <source>
        <dbReference type="ARBA" id="ARBA00022967"/>
    </source>
</evidence>
<dbReference type="Pfam" id="PF13246">
    <property type="entry name" value="Cation_ATPase"/>
    <property type="match status" value="1"/>
</dbReference>
<keyword evidence="5" id="KW-0547">Nucleotide-binding</keyword>
<evidence type="ECO:0000256" key="5">
    <source>
        <dbReference type="ARBA" id="ARBA00022741"/>
    </source>
</evidence>
<dbReference type="PATRIC" id="fig|1262666.3.peg.78"/>
<dbReference type="InterPro" id="IPR036412">
    <property type="entry name" value="HAD-like_sf"/>
</dbReference>
<feature type="transmembrane region" description="Helical" evidence="12">
    <location>
        <begin position="842"/>
        <end position="864"/>
    </location>
</feature>
<dbReference type="SMART" id="SM00831">
    <property type="entry name" value="Cation_ATPase_N"/>
    <property type="match status" value="1"/>
</dbReference>
<dbReference type="InterPro" id="IPR044492">
    <property type="entry name" value="P_typ_ATPase_HD_dom"/>
</dbReference>
<evidence type="ECO:0000256" key="9">
    <source>
        <dbReference type="ARBA" id="ARBA00022989"/>
    </source>
</evidence>
<gene>
    <name evidence="14" type="ORF">PCS_00077</name>
</gene>
<keyword evidence="4 12" id="KW-0812">Transmembrane</keyword>
<keyword evidence="7" id="KW-0460">Magnesium</keyword>
<dbReference type="Gene3D" id="2.70.150.10">
    <property type="entry name" value="Calcium-transporting ATPase, cytoplasmic transduction domain A"/>
    <property type="match status" value="1"/>
</dbReference>
<keyword evidence="3" id="KW-0597">Phosphoprotein</keyword>
<comment type="subcellular location">
    <subcellularLocation>
        <location evidence="1">Endomembrane system</location>
        <topology evidence="1">Multi-pass membrane protein</topology>
    </subcellularLocation>
</comment>
<dbReference type="InterPro" id="IPR006068">
    <property type="entry name" value="ATPase_P-typ_cation-transptr_C"/>
</dbReference>
<feature type="transmembrane region" description="Helical" evidence="12">
    <location>
        <begin position="771"/>
        <end position="793"/>
    </location>
</feature>
<dbReference type="InterPro" id="IPR023298">
    <property type="entry name" value="ATPase_P-typ_TM_dom_sf"/>
</dbReference>
<dbReference type="InterPro" id="IPR018303">
    <property type="entry name" value="ATPase_P-typ_P_site"/>
</dbReference>
<comment type="similarity">
    <text evidence="2">Belongs to the cation transport ATPase (P-type) (TC 3.A.3) family. Type IIA subfamily.</text>
</comment>
<dbReference type="SUPFAM" id="SSF81665">
    <property type="entry name" value="Calcium ATPase, transmembrane domain M"/>
    <property type="match status" value="1"/>
</dbReference>
<feature type="transmembrane region" description="Helical" evidence="12">
    <location>
        <begin position="285"/>
        <end position="312"/>
    </location>
</feature>
<feature type="transmembrane region" description="Helical" evidence="12">
    <location>
        <begin position="805"/>
        <end position="821"/>
    </location>
</feature>
<dbReference type="InterPro" id="IPR008250">
    <property type="entry name" value="ATPase_P-typ_transduc_dom_A_sf"/>
</dbReference>
<evidence type="ECO:0000256" key="1">
    <source>
        <dbReference type="ARBA" id="ARBA00004127"/>
    </source>
</evidence>
<evidence type="ECO:0000256" key="7">
    <source>
        <dbReference type="ARBA" id="ARBA00022842"/>
    </source>
</evidence>
<evidence type="ECO:0000256" key="6">
    <source>
        <dbReference type="ARBA" id="ARBA00022840"/>
    </source>
</evidence>
<dbReference type="GO" id="GO:0030007">
    <property type="term" value="P:intracellular potassium ion homeostasis"/>
    <property type="evidence" value="ECO:0007669"/>
    <property type="project" value="TreeGrafter"/>
</dbReference>
<keyword evidence="6" id="KW-0067">ATP-binding</keyword>
<evidence type="ECO:0000256" key="2">
    <source>
        <dbReference type="ARBA" id="ARBA00005675"/>
    </source>
</evidence>
<feature type="domain" description="Cation-transporting P-type ATPase N-terminal" evidence="13">
    <location>
        <begin position="20"/>
        <end position="94"/>
    </location>
</feature>
<protein>
    <submittedName>
        <fullName evidence="14">P-type ATPase, translocating</fullName>
    </submittedName>
</protein>
<dbReference type="PRINTS" id="PR00119">
    <property type="entry name" value="CATATPASE"/>
</dbReference>
<sequence>MADKPHERGANDGSEAAIQQPWARAAKEVLDELGVDPGHGLGQGDIGPLLEQYGENRLAARRKRSAWNILLDQLKNLVVALLAGAAVVSYVFGEWPEAVAILIALGINVFIGFFTELQATRSMEALQRMSGTKARVLRGGSAKEIPAVELVPGDILVLESGDVVAADARIVESNRLQADESALTGESVPVGKSVKPVEKDAPMAELTNMLFKGTALTVGSGKAVVTATGVRTELGHIAEMAEAAKGEETPLEKRLNALGQRLFWVVLLVAAAVMVNGYLVGMETYLLITTAVALAVAAIPEGLPIVATVALARGMWRMNARNALINRLSAVETLGSTSVIFTDKTGTLTENRMHLQRVAVPGQGGIAEMPLDGKDSSGSEDPAGSSYSPAFKRMLEVGVLCNNAQIGGEDKASVGDPLEIALLQAGKTKGINRKELLEAKPEVREDAFDPERALMATWHREGDGFLVAVKGTPESVLEASTRVLGPDGEQELTDDARDEWRRKNSEMAAQGLRVLGSAMKRTGNEHDDSYEDLTLLGLYGLMDPPREGVDKAIEKLRRAGIKVVMVTGDQPMTAKSIGETLKLSDGQRPMEGKELGDPDKLSEGKRKELRDTTIFSRVTPEQKLNLIALYQKTGAVVAMTGDGVNDAPALKKADIGVAMGLRGTQVAREAADMVLKDDAFQTIVAAVEQGRVIFSNIRKFLIYLLSGNIGGIIIVGTAILAGLPLPLLPLQILFINMLFDVFPALALGVGEGDPMVMDAPPRKPGEHLVTGRHWALAGAYGLLIAVCVLAAFWLALNRYGLDESQAVTVSFLTLTFARMLHTFNMRDPGPHVVVNEVTSNPFVWAALGLCGALIAAALFVPSLAEILRVHEPGRTGWTLILAGSFTPFVVIQLGKALLGLRSREHRIQTA</sequence>
<evidence type="ECO:0000313" key="15">
    <source>
        <dbReference type="Proteomes" id="UP000011922"/>
    </source>
</evidence>
<feature type="transmembrane region" description="Helical" evidence="12">
    <location>
        <begin position="74"/>
        <end position="92"/>
    </location>
</feature>
<dbReference type="GO" id="GO:1902600">
    <property type="term" value="P:proton transmembrane transport"/>
    <property type="evidence" value="ECO:0007669"/>
    <property type="project" value="TreeGrafter"/>
</dbReference>
<feature type="transmembrane region" description="Helical" evidence="12">
    <location>
        <begin position="700"/>
        <end position="722"/>
    </location>
</feature>
<evidence type="ECO:0000256" key="10">
    <source>
        <dbReference type="ARBA" id="ARBA00023136"/>
    </source>
</evidence>
<dbReference type="InterPro" id="IPR059000">
    <property type="entry name" value="ATPase_P-type_domA"/>
</dbReference>
<dbReference type="RefSeq" id="WP_005982862.1">
    <property type="nucleotide sequence ID" value="NZ_AOSV01000002.1"/>
</dbReference>
<dbReference type="InterPro" id="IPR004014">
    <property type="entry name" value="ATPase_P-typ_cation-transptr_N"/>
</dbReference>
<proteinExistence type="inferred from homology"/>
<feature type="transmembrane region" description="Helical" evidence="12">
    <location>
        <begin position="728"/>
        <end position="750"/>
    </location>
</feature>
<dbReference type="InterPro" id="IPR023299">
    <property type="entry name" value="ATPase_P-typ_cyto_dom_N"/>
</dbReference>
<dbReference type="SUPFAM" id="SSF81653">
    <property type="entry name" value="Calcium ATPase, transduction domain A"/>
    <property type="match status" value="1"/>
</dbReference>
<dbReference type="NCBIfam" id="TIGR01494">
    <property type="entry name" value="ATPase_P-type"/>
    <property type="match status" value="2"/>
</dbReference>
<organism evidence="14 15">
    <name type="scientific">Desulfocurvibacter africanus PCS</name>
    <dbReference type="NCBI Taxonomy" id="1262666"/>
    <lineage>
        <taxon>Bacteria</taxon>
        <taxon>Pseudomonadati</taxon>
        <taxon>Thermodesulfobacteriota</taxon>
        <taxon>Desulfovibrionia</taxon>
        <taxon>Desulfovibrionales</taxon>
        <taxon>Desulfovibrionaceae</taxon>
        <taxon>Desulfocurvibacter</taxon>
    </lineage>
</organism>
<dbReference type="InterPro" id="IPR001757">
    <property type="entry name" value="P_typ_ATPase"/>
</dbReference>
<name>M5PYI6_DESAF</name>
<dbReference type="PANTHER" id="PTHR43294:SF20">
    <property type="entry name" value="P-TYPE ATPASE"/>
    <property type="match status" value="1"/>
</dbReference>
<dbReference type="SFLD" id="SFLDG00002">
    <property type="entry name" value="C1.7:_P-type_atpase_like"/>
    <property type="match status" value="1"/>
</dbReference>
<dbReference type="Gene3D" id="1.20.1110.10">
    <property type="entry name" value="Calcium-transporting ATPase, transmembrane domain"/>
    <property type="match status" value="1"/>
</dbReference>
<evidence type="ECO:0000259" key="13">
    <source>
        <dbReference type="SMART" id="SM00831"/>
    </source>
</evidence>
<dbReference type="GO" id="GO:0012505">
    <property type="term" value="C:endomembrane system"/>
    <property type="evidence" value="ECO:0007669"/>
    <property type="project" value="UniProtKB-SubCell"/>
</dbReference>